<evidence type="ECO:0000256" key="5">
    <source>
        <dbReference type="ARBA" id="ARBA00023136"/>
    </source>
</evidence>
<dbReference type="Proteomes" id="UP001248581">
    <property type="component" value="Chromosome"/>
</dbReference>
<sequence length="191" mass="21766">MKNNRGFTLLEVMLVLLVIGMILKTLVGNITGSPIEDKLESESQKFAALFNLASEYALLNNIELGLLVEEDSYQFLAFDGLKWVPVPDQESLTQIYFEEPFHISLTLDDLPVDGQMIIDKSMFEDFEDEQAFEDEEEPVYPQVFILSGGDITPFKLTFSFDDGFELPMYFDVTGTYTIPLVVEGPFFDEQR</sequence>
<protein>
    <submittedName>
        <fullName evidence="7">Prepilin-type N-terminal cleavage/methylation domain-containing protein</fullName>
    </submittedName>
</protein>
<dbReference type="InterPro" id="IPR045584">
    <property type="entry name" value="Pilin-like"/>
</dbReference>
<evidence type="ECO:0000313" key="7">
    <source>
        <dbReference type="EMBL" id="WNC68412.1"/>
    </source>
</evidence>
<keyword evidence="2" id="KW-0488">Methylation</keyword>
<reference evidence="8" key="1">
    <citation type="submission" date="2023-09" db="EMBL/GenBank/DDBJ databases">
        <authorList>
            <person name="Li S."/>
            <person name="Li X."/>
            <person name="Zhang C."/>
            <person name="Zhao Z."/>
        </authorList>
    </citation>
    <scope>NUCLEOTIDE SEQUENCE [LARGE SCALE GENOMIC DNA]</scope>
    <source>
        <strain evidence="8">SQ345</strain>
    </source>
</reference>
<dbReference type="RefSeq" id="WP_348387568.1">
    <property type="nucleotide sequence ID" value="NZ_CP134146.1"/>
</dbReference>
<dbReference type="InterPro" id="IPR012902">
    <property type="entry name" value="N_methyl_site"/>
</dbReference>
<evidence type="ECO:0000256" key="6">
    <source>
        <dbReference type="SAM" id="Phobius"/>
    </source>
</evidence>
<evidence type="ECO:0000256" key="3">
    <source>
        <dbReference type="ARBA" id="ARBA00022692"/>
    </source>
</evidence>
<evidence type="ECO:0000256" key="2">
    <source>
        <dbReference type="ARBA" id="ARBA00022481"/>
    </source>
</evidence>
<evidence type="ECO:0000256" key="4">
    <source>
        <dbReference type="ARBA" id="ARBA00022989"/>
    </source>
</evidence>
<dbReference type="Gene3D" id="3.55.40.10">
    <property type="entry name" value="minor pseudopilin epsh domain"/>
    <property type="match status" value="1"/>
</dbReference>
<dbReference type="SUPFAM" id="SSF54523">
    <property type="entry name" value="Pili subunits"/>
    <property type="match status" value="1"/>
</dbReference>
<keyword evidence="4 6" id="KW-1133">Transmembrane helix</keyword>
<evidence type="ECO:0000256" key="1">
    <source>
        <dbReference type="ARBA" id="ARBA00004167"/>
    </source>
</evidence>
<dbReference type="PRINTS" id="PR00885">
    <property type="entry name" value="BCTERIALGSPH"/>
</dbReference>
<dbReference type="Pfam" id="PF07963">
    <property type="entry name" value="N_methyl"/>
    <property type="match status" value="1"/>
</dbReference>
<organism evidence="7 8">
    <name type="scientific">Thalassotalea nanhaiensis</name>
    <dbReference type="NCBI Taxonomy" id="3065648"/>
    <lineage>
        <taxon>Bacteria</taxon>
        <taxon>Pseudomonadati</taxon>
        <taxon>Pseudomonadota</taxon>
        <taxon>Gammaproteobacteria</taxon>
        <taxon>Alteromonadales</taxon>
        <taxon>Colwelliaceae</taxon>
        <taxon>Thalassotalea</taxon>
    </lineage>
</organism>
<name>A0ABY9TI31_9GAMM</name>
<keyword evidence="5 6" id="KW-0472">Membrane</keyword>
<gene>
    <name evidence="7" type="ORF">RI845_18065</name>
</gene>
<feature type="transmembrane region" description="Helical" evidence="6">
    <location>
        <begin position="7"/>
        <end position="27"/>
    </location>
</feature>
<keyword evidence="8" id="KW-1185">Reference proteome</keyword>
<accession>A0ABY9TI31</accession>
<dbReference type="NCBIfam" id="TIGR02532">
    <property type="entry name" value="IV_pilin_GFxxxE"/>
    <property type="match status" value="1"/>
</dbReference>
<proteinExistence type="predicted"/>
<evidence type="ECO:0000313" key="8">
    <source>
        <dbReference type="Proteomes" id="UP001248581"/>
    </source>
</evidence>
<dbReference type="InterPro" id="IPR002416">
    <property type="entry name" value="T2SS_protein-GspH"/>
</dbReference>
<comment type="subcellular location">
    <subcellularLocation>
        <location evidence="1">Membrane</location>
        <topology evidence="1">Single-pass membrane protein</topology>
    </subcellularLocation>
</comment>
<keyword evidence="3 6" id="KW-0812">Transmembrane</keyword>
<dbReference type="EMBL" id="CP134146">
    <property type="protein sequence ID" value="WNC68412.1"/>
    <property type="molecule type" value="Genomic_DNA"/>
</dbReference>